<feature type="chain" id="PRO_5046753486" evidence="1">
    <location>
        <begin position="31"/>
        <end position="540"/>
    </location>
</feature>
<feature type="non-terminal residue" evidence="3">
    <location>
        <position position="540"/>
    </location>
</feature>
<proteinExistence type="predicted"/>
<evidence type="ECO:0000256" key="1">
    <source>
        <dbReference type="SAM" id="SignalP"/>
    </source>
</evidence>
<dbReference type="InterPro" id="IPR009003">
    <property type="entry name" value="Peptidase_S1_PA"/>
</dbReference>
<sequence>MRAPSRILAVATTAGLALLAGASASPPAGATATTAAPIAVEDNAYPDAARIREETGVKLTSGNGNIQLTPCKANVPQLRVTARDRDDICFTMTGTTGQLDLEIPRAHGILSDGVRDVTASMSVADGSSATFKVHKSLWTAVGETADPQGRFHTLVGLTATGPASSNSALSDRPYTARLDIGGRGCTGVLVDALWVLTSGGCFADDYAQPAAVPAGAPTKKTTATIGRADLNGTGGHTAAVVELVPRADRDLVMARLDTPAIAVTPLAVSATAPSQGGELSVTGYGRTRTEWAPIAPHTASFGVGTVEATGFDLAPKAPADATVCKGDAGAPIVRTENGKPVLAGLISRSWQAGCLGSPGAETRTDAYGTRVDDLGQWIRETVLRSVAVRDANGDARSDALMAYFHADGSIAFMTSLTDTAGAFGEFTAGYQVPAGSWDRNAIRFVSGDFNGDHRADLGMMYRFADSSIGMFTGLADASGRIQAFKSSYTVPANSWDWNAIQLYAGDANGDGRSDALMAYFHADGSIAFMTSLTDTAGAFG</sequence>
<dbReference type="InterPro" id="IPR001314">
    <property type="entry name" value="Peptidase_S1A"/>
</dbReference>
<feature type="domain" description="Peptidase S1" evidence="2">
    <location>
        <begin position="154"/>
        <end position="383"/>
    </location>
</feature>
<dbReference type="GO" id="GO:0016787">
    <property type="term" value="F:hydrolase activity"/>
    <property type="evidence" value="ECO:0007669"/>
    <property type="project" value="UniProtKB-KW"/>
</dbReference>
<dbReference type="PANTHER" id="PTHR24260:SF136">
    <property type="entry name" value="GH08193P-RELATED"/>
    <property type="match status" value="1"/>
</dbReference>
<reference evidence="4" key="1">
    <citation type="journal article" date="2019" name="Int. J. Syst. Evol. Microbiol.">
        <title>The Global Catalogue of Microorganisms (GCM) 10K type strain sequencing project: providing services to taxonomists for standard genome sequencing and annotation.</title>
        <authorList>
            <consortium name="The Broad Institute Genomics Platform"/>
            <consortium name="The Broad Institute Genome Sequencing Center for Infectious Disease"/>
            <person name="Wu L."/>
            <person name="Ma J."/>
        </authorList>
    </citation>
    <scope>NUCLEOTIDE SEQUENCE [LARGE SCALE GENOMIC DNA]</scope>
    <source>
        <strain evidence="4">CGMCC 4.1469</strain>
    </source>
</reference>
<evidence type="ECO:0000259" key="2">
    <source>
        <dbReference type="PROSITE" id="PS50240"/>
    </source>
</evidence>
<dbReference type="PANTHER" id="PTHR24260">
    <property type="match status" value="1"/>
</dbReference>
<gene>
    <name evidence="3" type="ORF">ACFP0N_09360</name>
</gene>
<evidence type="ECO:0000313" key="4">
    <source>
        <dbReference type="Proteomes" id="UP001596067"/>
    </source>
</evidence>
<dbReference type="SMART" id="SM00020">
    <property type="entry name" value="Tryp_SPc"/>
    <property type="match status" value="1"/>
</dbReference>
<dbReference type="Proteomes" id="UP001596067">
    <property type="component" value="Unassembled WGS sequence"/>
</dbReference>
<accession>A0ABW1EU39</accession>
<dbReference type="PROSITE" id="PS50240">
    <property type="entry name" value="TRYPSIN_DOM"/>
    <property type="match status" value="1"/>
</dbReference>
<evidence type="ECO:0000313" key="3">
    <source>
        <dbReference type="EMBL" id="MFC5885177.1"/>
    </source>
</evidence>
<keyword evidence="3" id="KW-0378">Hydrolase</keyword>
<keyword evidence="1" id="KW-0732">Signal</keyword>
<comment type="caution">
    <text evidence="3">The sequence shown here is derived from an EMBL/GenBank/DDBJ whole genome shotgun (WGS) entry which is preliminary data.</text>
</comment>
<dbReference type="InterPro" id="IPR028994">
    <property type="entry name" value="Integrin_alpha_N"/>
</dbReference>
<dbReference type="RefSeq" id="WP_380234210.1">
    <property type="nucleotide sequence ID" value="NZ_JBHSOD010000008.1"/>
</dbReference>
<protein>
    <submittedName>
        <fullName evidence="3">Trypsin-like serine protease</fullName>
        <ecNumber evidence="3">3.4.21.-</ecNumber>
    </submittedName>
</protein>
<organism evidence="3 4">
    <name type="scientific">Kitasatospora aburaviensis</name>
    <dbReference type="NCBI Taxonomy" id="67265"/>
    <lineage>
        <taxon>Bacteria</taxon>
        <taxon>Bacillati</taxon>
        <taxon>Actinomycetota</taxon>
        <taxon>Actinomycetes</taxon>
        <taxon>Kitasatosporales</taxon>
        <taxon>Streptomycetaceae</taxon>
        <taxon>Kitasatospora</taxon>
    </lineage>
</organism>
<dbReference type="InterPro" id="IPR001254">
    <property type="entry name" value="Trypsin_dom"/>
</dbReference>
<dbReference type="SUPFAM" id="SSF50494">
    <property type="entry name" value="Trypsin-like serine proteases"/>
    <property type="match status" value="1"/>
</dbReference>
<dbReference type="InterPro" id="IPR043504">
    <property type="entry name" value="Peptidase_S1_PA_chymotrypsin"/>
</dbReference>
<dbReference type="PRINTS" id="PR00722">
    <property type="entry name" value="CHYMOTRYPSIN"/>
</dbReference>
<dbReference type="Pfam" id="PF00089">
    <property type="entry name" value="Trypsin"/>
    <property type="match status" value="1"/>
</dbReference>
<dbReference type="EC" id="3.4.21.-" evidence="3"/>
<dbReference type="SUPFAM" id="SSF69318">
    <property type="entry name" value="Integrin alpha N-terminal domain"/>
    <property type="match status" value="1"/>
</dbReference>
<dbReference type="Gene3D" id="2.40.10.10">
    <property type="entry name" value="Trypsin-like serine proteases"/>
    <property type="match status" value="1"/>
</dbReference>
<dbReference type="EMBL" id="JBHSOD010000008">
    <property type="protein sequence ID" value="MFC5885177.1"/>
    <property type="molecule type" value="Genomic_DNA"/>
</dbReference>
<dbReference type="InterPro" id="IPR051333">
    <property type="entry name" value="CLIP_Serine_Protease"/>
</dbReference>
<feature type="signal peptide" evidence="1">
    <location>
        <begin position="1"/>
        <end position="30"/>
    </location>
</feature>
<dbReference type="Gene3D" id="2.40.128.340">
    <property type="match status" value="1"/>
</dbReference>
<name>A0ABW1EU39_9ACTN</name>
<keyword evidence="4" id="KW-1185">Reference proteome</keyword>